<evidence type="ECO:0000256" key="3">
    <source>
        <dbReference type="ARBA" id="ARBA00023143"/>
    </source>
</evidence>
<name>A0A3A3FY85_9BURK</name>
<evidence type="ECO:0000259" key="8">
    <source>
        <dbReference type="Pfam" id="PF22692"/>
    </source>
</evidence>
<dbReference type="Pfam" id="PF22692">
    <property type="entry name" value="LlgE_F_G_D1"/>
    <property type="match status" value="1"/>
</dbReference>
<evidence type="ECO:0000313" key="9">
    <source>
        <dbReference type="EMBL" id="RJG01178.1"/>
    </source>
</evidence>
<dbReference type="InterPro" id="IPR012836">
    <property type="entry name" value="FlgF"/>
</dbReference>
<dbReference type="Pfam" id="PF06429">
    <property type="entry name" value="Flg_bbr_C"/>
    <property type="match status" value="1"/>
</dbReference>
<evidence type="ECO:0000256" key="4">
    <source>
        <dbReference type="ARBA" id="ARBA00038560"/>
    </source>
</evidence>
<feature type="domain" description="Flagellar basal-body/hook protein C-terminal" evidence="7">
    <location>
        <begin position="200"/>
        <end position="242"/>
    </location>
</feature>
<dbReference type="InterPro" id="IPR010930">
    <property type="entry name" value="Flg_bb/hook_C_dom"/>
</dbReference>
<dbReference type="GO" id="GO:0071978">
    <property type="term" value="P:bacterial-type flagellum-dependent swarming motility"/>
    <property type="evidence" value="ECO:0007669"/>
    <property type="project" value="TreeGrafter"/>
</dbReference>
<dbReference type="PANTHER" id="PTHR30435">
    <property type="entry name" value="FLAGELLAR PROTEIN"/>
    <property type="match status" value="1"/>
</dbReference>
<reference evidence="10" key="1">
    <citation type="submission" date="2018-09" db="EMBL/GenBank/DDBJ databases">
        <authorList>
            <person name="Zhu H."/>
        </authorList>
    </citation>
    <scope>NUCLEOTIDE SEQUENCE [LARGE SCALE GENOMIC DNA]</scope>
    <source>
        <strain evidence="10">K1S02-23</strain>
    </source>
</reference>
<proteinExistence type="inferred from homology"/>
<dbReference type="OrthoDB" id="9804559at2"/>
<keyword evidence="9" id="KW-0966">Cell projection</keyword>
<evidence type="ECO:0000256" key="5">
    <source>
        <dbReference type="ARBA" id="ARBA00040228"/>
    </source>
</evidence>
<dbReference type="InterPro" id="IPR037925">
    <property type="entry name" value="FlgE/F/G-like"/>
</dbReference>
<protein>
    <recommendedName>
        <fullName evidence="5 6">Flagellar basal-body rod protein FlgF</fullName>
    </recommendedName>
</protein>
<keyword evidence="9" id="KW-0282">Flagellum</keyword>
<dbReference type="NCBIfam" id="NF009280">
    <property type="entry name" value="PRK12640.1"/>
    <property type="match status" value="1"/>
</dbReference>
<dbReference type="EMBL" id="QYUQ01000002">
    <property type="protein sequence ID" value="RJG01178.1"/>
    <property type="molecule type" value="Genomic_DNA"/>
</dbReference>
<gene>
    <name evidence="9" type="primary">flgF</name>
    <name evidence="9" type="ORF">D3878_05920</name>
</gene>
<dbReference type="InterPro" id="IPR020013">
    <property type="entry name" value="Flagellar_FlgE/F/G"/>
</dbReference>
<dbReference type="InterPro" id="IPR053967">
    <property type="entry name" value="LlgE_F_G-like_D1"/>
</dbReference>
<keyword evidence="9" id="KW-0969">Cilium</keyword>
<keyword evidence="10" id="KW-1185">Reference proteome</keyword>
<organism evidence="9 10">
    <name type="scientific">Noviherbaspirillum sedimenti</name>
    <dbReference type="NCBI Taxonomy" id="2320865"/>
    <lineage>
        <taxon>Bacteria</taxon>
        <taxon>Pseudomonadati</taxon>
        <taxon>Pseudomonadota</taxon>
        <taxon>Betaproteobacteria</taxon>
        <taxon>Burkholderiales</taxon>
        <taxon>Oxalobacteraceae</taxon>
        <taxon>Noviherbaspirillum</taxon>
    </lineage>
</organism>
<comment type="subcellular location">
    <subcellularLocation>
        <location evidence="1 6">Bacterial flagellum basal body</location>
    </subcellularLocation>
</comment>
<comment type="similarity">
    <text evidence="2 6">Belongs to the flagella basal body rod proteins family.</text>
</comment>
<dbReference type="PANTHER" id="PTHR30435:SF18">
    <property type="entry name" value="FLAGELLAR BASAL-BODY ROD PROTEIN FLGF"/>
    <property type="match status" value="1"/>
</dbReference>
<evidence type="ECO:0000313" key="10">
    <source>
        <dbReference type="Proteomes" id="UP000266327"/>
    </source>
</evidence>
<evidence type="ECO:0000256" key="2">
    <source>
        <dbReference type="ARBA" id="ARBA00009677"/>
    </source>
</evidence>
<keyword evidence="3 6" id="KW-0975">Bacterial flagellum</keyword>
<evidence type="ECO:0000259" key="7">
    <source>
        <dbReference type="Pfam" id="PF06429"/>
    </source>
</evidence>
<comment type="caution">
    <text evidence="9">The sequence shown here is derived from an EMBL/GenBank/DDBJ whole genome shotgun (WGS) entry which is preliminary data.</text>
</comment>
<dbReference type="GO" id="GO:0030694">
    <property type="term" value="C:bacterial-type flagellum basal body, rod"/>
    <property type="evidence" value="ECO:0007669"/>
    <property type="project" value="UniProtKB-UniRule"/>
</dbReference>
<dbReference type="NCBIfam" id="TIGR03506">
    <property type="entry name" value="FlgEFG_subfam"/>
    <property type="match status" value="1"/>
</dbReference>
<dbReference type="AlphaFoldDB" id="A0A3A3FY85"/>
<dbReference type="Proteomes" id="UP000266327">
    <property type="component" value="Unassembled WGS sequence"/>
</dbReference>
<feature type="domain" description="Flagellar hook protein FlgE/F/G-like D1" evidence="8">
    <location>
        <begin position="81"/>
        <end position="146"/>
    </location>
</feature>
<dbReference type="NCBIfam" id="TIGR02490">
    <property type="entry name" value="flgF"/>
    <property type="match status" value="1"/>
</dbReference>
<comment type="subunit">
    <text evidence="4 6">The basal body constitutes a major portion of the flagellar organelle and consists of five rings (E,L,P,S, and M) mounted on a central rod. The rod consists of about 26 subunits of FlgG in the distal portion, and FlgB, FlgC and FlgF are thought to build up the proximal portion of the rod with about 6 subunits each.</text>
</comment>
<accession>A0A3A3FY85</accession>
<evidence type="ECO:0000256" key="1">
    <source>
        <dbReference type="ARBA" id="ARBA00004117"/>
    </source>
</evidence>
<evidence type="ECO:0000256" key="6">
    <source>
        <dbReference type="RuleBase" id="RU362116"/>
    </source>
</evidence>
<sequence length="246" mass="25870">MDRMIYTAMTGAKHVMEKQATTSHNLANATTNGFRAQLDTFRAVPVQGADLATRAFVVDSTVGADFRAGPIQQTGRELDVAVQGQGWIAVQLEDGAEAYTRNGSLKLSENGILQTQSGLNVLGDGGPISVPPDVALAIAKDGTVSAVSTATKPAVNTVLGRIKLVNPEQAELVRGDDGLFRLKSGEPADAAENVALIGASLEGSNVNVVDEMVNMISLARQFEMHMNLLKNAENNANKAAQLLSLS</sequence>
<dbReference type="RefSeq" id="WP_119784628.1">
    <property type="nucleotide sequence ID" value="NZ_QYUQ01000002.1"/>
</dbReference>
<dbReference type="SUPFAM" id="SSF117143">
    <property type="entry name" value="Flagellar hook protein flgE"/>
    <property type="match status" value="1"/>
</dbReference>